<keyword evidence="3" id="KW-0479">Metal-binding</keyword>
<dbReference type="PRINTS" id="PR00385">
    <property type="entry name" value="P450"/>
</dbReference>
<evidence type="ECO:0000256" key="4">
    <source>
        <dbReference type="ARBA" id="ARBA00023002"/>
    </source>
</evidence>
<dbReference type="RefSeq" id="WP_131761262.1">
    <property type="nucleotide sequence ID" value="NZ_CAACUY010000155.1"/>
</dbReference>
<dbReference type="Pfam" id="PF00067">
    <property type="entry name" value="p450"/>
    <property type="match status" value="1"/>
</dbReference>
<dbReference type="SUPFAM" id="SSF48264">
    <property type="entry name" value="Cytochrome P450"/>
    <property type="match status" value="1"/>
</dbReference>
<sequence length="452" mass="49709">MDLTQGTFHKPPDVPGAWPLLGHIVPVLRRPLEFLPSVAAFGDVVKVRFGRLPVYVAAHPDTVREVLVPGDLDYTRGRIFDKLEPALGKGIATVSGAEHRRQRRLLQPVFTRERLIGYAAVMRTAAEEATASWRDGQELAMDEAMNDLALTALTRSLFAFTPRPDTAQAIKEGMRQLTRGLLLRTVLPTAWERVPTPGNLAFRRAMATMHGAIDDLIAAYRAAGQDRGDVLSALLAVRDDDGRALPDEEVHAQVMTLALTGIEAPGAALGWVLYEIGRDPEVAARVRAELDTVLGGRAPGFDDLPALNYLGRVVSEVLRLRTPLVFMRRALTDVRVGGTVIPKGAEVVYSPYLLHHDARWFPDPHRFDPDRWLPGNAERIPKGAYVPFAAGAYQCIGKLFALTELTMVAAVVCARWTLRPAGDAPVREIATALVRPDRLPMTVHARPRTARR</sequence>
<dbReference type="InterPro" id="IPR001128">
    <property type="entry name" value="Cyt_P450"/>
</dbReference>
<proteinExistence type="inferred from homology"/>
<evidence type="ECO:0000256" key="2">
    <source>
        <dbReference type="ARBA" id="ARBA00022617"/>
    </source>
</evidence>
<protein>
    <submittedName>
        <fullName evidence="7">Cytochrome P450</fullName>
    </submittedName>
</protein>
<dbReference type="EMBL" id="JBHTGP010000018">
    <property type="protein sequence ID" value="MFD0689767.1"/>
    <property type="molecule type" value="Genomic_DNA"/>
</dbReference>
<accession>A0ABW2XXM4</accession>
<dbReference type="InterPro" id="IPR036396">
    <property type="entry name" value="Cyt_P450_sf"/>
</dbReference>
<evidence type="ECO:0000313" key="7">
    <source>
        <dbReference type="EMBL" id="MFD0689767.1"/>
    </source>
</evidence>
<dbReference type="PRINTS" id="PR00465">
    <property type="entry name" value="EP450IV"/>
</dbReference>
<keyword evidence="4" id="KW-0560">Oxidoreductase</keyword>
<evidence type="ECO:0000256" key="3">
    <source>
        <dbReference type="ARBA" id="ARBA00022723"/>
    </source>
</evidence>
<dbReference type="InterPro" id="IPR050196">
    <property type="entry name" value="Cytochrome_P450_Monoox"/>
</dbReference>
<reference evidence="8" key="1">
    <citation type="journal article" date="2019" name="Int. J. Syst. Evol. Microbiol.">
        <title>The Global Catalogue of Microorganisms (GCM) 10K type strain sequencing project: providing services to taxonomists for standard genome sequencing and annotation.</title>
        <authorList>
            <consortium name="The Broad Institute Genomics Platform"/>
            <consortium name="The Broad Institute Genome Sequencing Center for Infectious Disease"/>
            <person name="Wu L."/>
            <person name="Ma J."/>
        </authorList>
    </citation>
    <scope>NUCLEOTIDE SEQUENCE [LARGE SCALE GENOMIC DNA]</scope>
    <source>
        <strain evidence="8">JCM 9371</strain>
    </source>
</reference>
<organism evidence="7 8">
    <name type="scientific">Actinomadura fibrosa</name>
    <dbReference type="NCBI Taxonomy" id="111802"/>
    <lineage>
        <taxon>Bacteria</taxon>
        <taxon>Bacillati</taxon>
        <taxon>Actinomycetota</taxon>
        <taxon>Actinomycetes</taxon>
        <taxon>Streptosporangiales</taxon>
        <taxon>Thermomonosporaceae</taxon>
        <taxon>Actinomadura</taxon>
    </lineage>
</organism>
<dbReference type="Gene3D" id="1.10.630.10">
    <property type="entry name" value="Cytochrome P450"/>
    <property type="match status" value="1"/>
</dbReference>
<dbReference type="PANTHER" id="PTHR24291">
    <property type="entry name" value="CYTOCHROME P450 FAMILY 4"/>
    <property type="match status" value="1"/>
</dbReference>
<evidence type="ECO:0000256" key="5">
    <source>
        <dbReference type="ARBA" id="ARBA00023004"/>
    </source>
</evidence>
<dbReference type="InterPro" id="IPR002403">
    <property type="entry name" value="Cyt_P450_E_grp-IV"/>
</dbReference>
<keyword evidence="6" id="KW-0503">Monooxygenase</keyword>
<keyword evidence="5" id="KW-0408">Iron</keyword>
<comment type="caution">
    <text evidence="7">The sequence shown here is derived from an EMBL/GenBank/DDBJ whole genome shotgun (WGS) entry which is preliminary data.</text>
</comment>
<dbReference type="CDD" id="cd11049">
    <property type="entry name" value="CYP170A1-like"/>
    <property type="match status" value="1"/>
</dbReference>
<evidence type="ECO:0000256" key="6">
    <source>
        <dbReference type="ARBA" id="ARBA00023033"/>
    </source>
</evidence>
<keyword evidence="8" id="KW-1185">Reference proteome</keyword>
<comment type="similarity">
    <text evidence="1">Belongs to the cytochrome P450 family.</text>
</comment>
<keyword evidence="2" id="KW-0349">Heme</keyword>
<gene>
    <name evidence="7" type="ORF">ACFQZM_35130</name>
</gene>
<name>A0ABW2XXM4_9ACTN</name>
<evidence type="ECO:0000313" key="8">
    <source>
        <dbReference type="Proteomes" id="UP001597063"/>
    </source>
</evidence>
<dbReference type="Proteomes" id="UP001597063">
    <property type="component" value="Unassembled WGS sequence"/>
</dbReference>
<evidence type="ECO:0000256" key="1">
    <source>
        <dbReference type="ARBA" id="ARBA00010617"/>
    </source>
</evidence>
<dbReference type="PANTHER" id="PTHR24291:SF50">
    <property type="entry name" value="BIFUNCTIONAL ALBAFLAVENONE MONOOXYGENASE_TERPENE SYNTHASE"/>
    <property type="match status" value="1"/>
</dbReference>